<dbReference type="AlphaFoldDB" id="A0A917QA83"/>
<dbReference type="InterPro" id="IPR035437">
    <property type="entry name" value="SNase_OB-fold_sf"/>
</dbReference>
<dbReference type="SUPFAM" id="SSF50199">
    <property type="entry name" value="Staphylococcal nuclease"/>
    <property type="match status" value="1"/>
</dbReference>
<evidence type="ECO:0000259" key="2">
    <source>
        <dbReference type="SMART" id="SM00318"/>
    </source>
</evidence>
<evidence type="ECO:0000313" key="3">
    <source>
        <dbReference type="EMBL" id="GGK35820.1"/>
    </source>
</evidence>
<evidence type="ECO:0000256" key="1">
    <source>
        <dbReference type="SAM" id="SignalP"/>
    </source>
</evidence>
<organism evidence="3 4">
    <name type="scientific">Salinarimonas ramus</name>
    <dbReference type="NCBI Taxonomy" id="690164"/>
    <lineage>
        <taxon>Bacteria</taxon>
        <taxon>Pseudomonadati</taxon>
        <taxon>Pseudomonadota</taxon>
        <taxon>Alphaproteobacteria</taxon>
        <taxon>Hyphomicrobiales</taxon>
        <taxon>Salinarimonadaceae</taxon>
        <taxon>Salinarimonas</taxon>
    </lineage>
</organism>
<gene>
    <name evidence="3" type="ORF">GCM10011322_23470</name>
</gene>
<accession>A0A917QA83</accession>
<dbReference type="InterPro" id="IPR016071">
    <property type="entry name" value="Staphylococal_nuclease_OB-fold"/>
</dbReference>
<dbReference type="SMART" id="SM00318">
    <property type="entry name" value="SNc"/>
    <property type="match status" value="1"/>
</dbReference>
<feature type="signal peptide" evidence="1">
    <location>
        <begin position="1"/>
        <end position="29"/>
    </location>
</feature>
<protein>
    <submittedName>
        <fullName evidence="3">Nuclease</fullName>
    </submittedName>
</protein>
<keyword evidence="4" id="KW-1185">Reference proteome</keyword>
<evidence type="ECO:0000313" key="4">
    <source>
        <dbReference type="Proteomes" id="UP000600449"/>
    </source>
</evidence>
<dbReference type="Proteomes" id="UP000600449">
    <property type="component" value="Unassembled WGS sequence"/>
</dbReference>
<dbReference type="RefSeq" id="WP_188913093.1">
    <property type="nucleotide sequence ID" value="NZ_BMMF01000006.1"/>
</dbReference>
<proteinExistence type="predicted"/>
<feature type="chain" id="PRO_5038123874" evidence="1">
    <location>
        <begin position="30"/>
        <end position="274"/>
    </location>
</feature>
<dbReference type="Pfam" id="PF00565">
    <property type="entry name" value="SNase"/>
    <property type="match status" value="1"/>
</dbReference>
<dbReference type="EMBL" id="BMMF01000006">
    <property type="protein sequence ID" value="GGK35820.1"/>
    <property type="molecule type" value="Genomic_DNA"/>
</dbReference>
<comment type="caution">
    <text evidence="3">The sequence shown here is derived from an EMBL/GenBank/DDBJ whole genome shotgun (WGS) entry which is preliminary data.</text>
</comment>
<dbReference type="Gene3D" id="2.40.50.90">
    <property type="match status" value="1"/>
</dbReference>
<keyword evidence="1" id="KW-0732">Signal</keyword>
<sequence length="274" mass="28933">MRPDVPRSPHALVRVIFVLVALASAPAAALDCAAPPVSDRIVAIPARGEVLLASGATLRLAGVRLADAGASGATARAALDRLIGSAVTVRIANAEPDRWGRLAGSVTLAPGEGSGLDLAEDLVSRGLAWVDPGPDGVVCRPDLLDIEAGARRDGRGLWADSAERVLDAQETEALAAREGRFAVVEGVVRRVGERERRTYLDFGWSWTSGFTAIVPDEVRTALEAKGLDAEALEGRRMRVRGIIEVWRGPALRVGAAEAIEILPMTSAQPRRPLP</sequence>
<name>A0A917QA83_9HYPH</name>
<reference evidence="3 4" key="1">
    <citation type="journal article" date="2014" name="Int. J. Syst. Evol. Microbiol.">
        <title>Complete genome sequence of Corynebacterium casei LMG S-19264T (=DSM 44701T), isolated from a smear-ripened cheese.</title>
        <authorList>
            <consortium name="US DOE Joint Genome Institute (JGI-PGF)"/>
            <person name="Walter F."/>
            <person name="Albersmeier A."/>
            <person name="Kalinowski J."/>
            <person name="Ruckert C."/>
        </authorList>
    </citation>
    <scope>NUCLEOTIDE SEQUENCE [LARGE SCALE GENOMIC DNA]</scope>
    <source>
        <strain evidence="3 4">CGMCC 1.9161</strain>
    </source>
</reference>
<feature type="domain" description="TNase-like" evidence="2">
    <location>
        <begin position="42"/>
        <end position="160"/>
    </location>
</feature>